<gene>
    <name evidence="1" type="ORF">E1A91_D11G045000v1</name>
</gene>
<name>A0A5D2SPU2_GOSMU</name>
<organism evidence="1 2">
    <name type="scientific">Gossypium mustelinum</name>
    <name type="common">Cotton</name>
    <name type="synonym">Gossypium caicoense</name>
    <dbReference type="NCBI Taxonomy" id="34275"/>
    <lineage>
        <taxon>Eukaryota</taxon>
        <taxon>Viridiplantae</taxon>
        <taxon>Streptophyta</taxon>
        <taxon>Embryophyta</taxon>
        <taxon>Tracheophyta</taxon>
        <taxon>Spermatophyta</taxon>
        <taxon>Magnoliopsida</taxon>
        <taxon>eudicotyledons</taxon>
        <taxon>Gunneridae</taxon>
        <taxon>Pentapetalae</taxon>
        <taxon>rosids</taxon>
        <taxon>malvids</taxon>
        <taxon>Malvales</taxon>
        <taxon>Malvaceae</taxon>
        <taxon>Malvoideae</taxon>
        <taxon>Gossypium</taxon>
    </lineage>
</organism>
<keyword evidence="2" id="KW-1185">Reference proteome</keyword>
<protein>
    <submittedName>
        <fullName evidence="1">Uncharacterized protein</fullName>
    </submittedName>
</protein>
<reference evidence="1 2" key="1">
    <citation type="submission" date="2019-07" db="EMBL/GenBank/DDBJ databases">
        <title>WGS assembly of Gossypium mustelinum.</title>
        <authorList>
            <person name="Chen Z.J."/>
            <person name="Sreedasyam A."/>
            <person name="Ando A."/>
            <person name="Song Q."/>
            <person name="De L."/>
            <person name="Hulse-Kemp A."/>
            <person name="Ding M."/>
            <person name="Ye W."/>
            <person name="Kirkbride R."/>
            <person name="Jenkins J."/>
            <person name="Plott C."/>
            <person name="Lovell J."/>
            <person name="Lin Y.-M."/>
            <person name="Vaughn R."/>
            <person name="Liu B."/>
            <person name="Li W."/>
            <person name="Simpson S."/>
            <person name="Scheffler B."/>
            <person name="Saski C."/>
            <person name="Grover C."/>
            <person name="Hu G."/>
            <person name="Conover J."/>
            <person name="Carlson J."/>
            <person name="Shu S."/>
            <person name="Boston L."/>
            <person name="Williams M."/>
            <person name="Peterson D."/>
            <person name="Mcgee K."/>
            <person name="Jones D."/>
            <person name="Wendel J."/>
            <person name="Stelly D."/>
            <person name="Grimwood J."/>
            <person name="Schmutz J."/>
        </authorList>
    </citation>
    <scope>NUCLEOTIDE SEQUENCE [LARGE SCALE GENOMIC DNA]</scope>
    <source>
        <strain evidence="1">1408120.09</strain>
    </source>
</reference>
<proteinExistence type="predicted"/>
<evidence type="ECO:0000313" key="2">
    <source>
        <dbReference type="Proteomes" id="UP000323597"/>
    </source>
</evidence>
<feature type="non-terminal residue" evidence="1">
    <location>
        <position position="1"/>
    </location>
</feature>
<accession>A0A5D2SPU2</accession>
<evidence type="ECO:0000313" key="1">
    <source>
        <dbReference type="EMBL" id="TYI53994.1"/>
    </source>
</evidence>
<sequence length="93" mass="10945">RELLILIATSNIHVFKKNNEINFKRRKRGIDRSVQRGGRHAKFSDEKPAFRSVELEFHEVITAILYTINFSDGKNIKLIQNNRKFLKKFKGDT</sequence>
<dbReference type="Proteomes" id="UP000323597">
    <property type="component" value="Chromosome D11"/>
</dbReference>
<dbReference type="AlphaFoldDB" id="A0A5D2SPU2"/>
<dbReference type="EMBL" id="CM017659">
    <property type="protein sequence ID" value="TYI53994.1"/>
    <property type="molecule type" value="Genomic_DNA"/>
</dbReference>